<dbReference type="PANTHER" id="PTHR10098:SF108">
    <property type="entry name" value="TETRATRICOPEPTIDE REPEAT PROTEIN 28"/>
    <property type="match status" value="1"/>
</dbReference>
<reference evidence="6" key="1">
    <citation type="submission" date="2025-08" db="UniProtKB">
        <authorList>
            <consortium name="Ensembl"/>
        </authorList>
    </citation>
    <scope>IDENTIFICATION</scope>
</reference>
<feature type="region of interest" description="Disordered" evidence="2">
    <location>
        <begin position="2264"/>
        <end position="2308"/>
    </location>
</feature>
<feature type="repeat" description="TPR" evidence="1">
    <location>
        <begin position="803"/>
        <end position="836"/>
    </location>
</feature>
<dbReference type="Proteomes" id="UP000694557">
    <property type="component" value="Unassembled WGS sequence"/>
</dbReference>
<feature type="compositionally biased region" description="Low complexity" evidence="2">
    <location>
        <begin position="2041"/>
        <end position="2092"/>
    </location>
</feature>
<evidence type="ECO:0000256" key="2">
    <source>
        <dbReference type="SAM" id="MobiDB-lite"/>
    </source>
</evidence>
<dbReference type="SUPFAM" id="SSF48452">
    <property type="entry name" value="TPR-like"/>
    <property type="match status" value="6"/>
</dbReference>
<evidence type="ECO:0000256" key="1">
    <source>
        <dbReference type="PROSITE-ProRule" id="PRU00339"/>
    </source>
</evidence>
<feature type="compositionally biased region" description="Basic residues" evidence="2">
    <location>
        <begin position="1871"/>
        <end position="1880"/>
    </location>
</feature>
<feature type="repeat" description="TPR" evidence="1">
    <location>
        <begin position="321"/>
        <end position="354"/>
    </location>
</feature>
<feature type="repeat" description="TPR" evidence="1">
    <location>
        <begin position="601"/>
        <end position="634"/>
    </location>
</feature>
<dbReference type="Gene3D" id="1.25.40.10">
    <property type="entry name" value="Tetratricopeptide repeat domain"/>
    <property type="match status" value="5"/>
</dbReference>
<feature type="chain" id="PRO_5034154184" evidence="3">
    <location>
        <begin position="18"/>
        <end position="2321"/>
    </location>
</feature>
<feature type="region of interest" description="Disordered" evidence="2">
    <location>
        <begin position="2036"/>
        <end position="2181"/>
    </location>
</feature>
<dbReference type="InterPro" id="IPR024983">
    <property type="entry name" value="CHAT_dom"/>
</dbReference>
<keyword evidence="3" id="KW-0732">Signal</keyword>
<dbReference type="InterPro" id="IPR019734">
    <property type="entry name" value="TPR_rpt"/>
</dbReference>
<feature type="region of interest" description="Disordered" evidence="2">
    <location>
        <begin position="1866"/>
        <end position="1897"/>
    </location>
</feature>
<protein>
    <submittedName>
        <fullName evidence="6">Tetratricopeptide repeat domain 28</fullName>
    </submittedName>
</protein>
<dbReference type="Pfam" id="PF12770">
    <property type="entry name" value="CHAT"/>
    <property type="match status" value="1"/>
</dbReference>
<name>A0A8C7D712_ONCKI</name>
<dbReference type="InterPro" id="IPR011990">
    <property type="entry name" value="TPR-like_helical_dom_sf"/>
</dbReference>
<dbReference type="Pfam" id="PF26117">
    <property type="entry name" value="TTC28_C"/>
    <property type="match status" value="1"/>
</dbReference>
<dbReference type="SMART" id="SM00028">
    <property type="entry name" value="TPR"/>
    <property type="match status" value="21"/>
</dbReference>
<dbReference type="FunFam" id="1.25.40.10:FF:000040">
    <property type="entry name" value="Tetratricopeptide repeat domain 28"/>
    <property type="match status" value="1"/>
</dbReference>
<dbReference type="Ensembl" id="ENSOKIT00005018168.1">
    <property type="protein sequence ID" value="ENSOKIP00005017075.1"/>
    <property type="gene ID" value="ENSOKIG00005007529.1"/>
</dbReference>
<dbReference type="PROSITE" id="PS50005">
    <property type="entry name" value="TPR"/>
    <property type="match status" value="7"/>
</dbReference>
<proteinExistence type="predicted"/>
<feature type="compositionally biased region" description="Low complexity" evidence="2">
    <location>
        <begin position="2284"/>
        <end position="2294"/>
    </location>
</feature>
<feature type="domain" description="CHAT" evidence="4">
    <location>
        <begin position="1235"/>
        <end position="1558"/>
    </location>
</feature>
<evidence type="ECO:0000259" key="5">
    <source>
        <dbReference type="Pfam" id="PF26117"/>
    </source>
</evidence>
<feature type="compositionally biased region" description="Low complexity" evidence="2">
    <location>
        <begin position="1988"/>
        <end position="2005"/>
    </location>
</feature>
<feature type="domain" description="TTC28 C-terminal" evidence="5">
    <location>
        <begin position="1672"/>
        <end position="1787"/>
    </location>
</feature>
<feature type="repeat" description="TPR" evidence="1">
    <location>
        <begin position="521"/>
        <end position="554"/>
    </location>
</feature>
<evidence type="ECO:0000256" key="3">
    <source>
        <dbReference type="SAM" id="SignalP"/>
    </source>
</evidence>
<feature type="repeat" description="TPR" evidence="1">
    <location>
        <begin position="111"/>
        <end position="144"/>
    </location>
</feature>
<feature type="signal peptide" evidence="3">
    <location>
        <begin position="1"/>
        <end position="17"/>
    </location>
</feature>
<evidence type="ECO:0000313" key="7">
    <source>
        <dbReference type="Proteomes" id="UP000694557"/>
    </source>
</evidence>
<evidence type="ECO:0000259" key="4">
    <source>
        <dbReference type="Pfam" id="PF12770"/>
    </source>
</evidence>
<dbReference type="PANTHER" id="PTHR10098">
    <property type="entry name" value="RAPSYN-RELATED"/>
    <property type="match status" value="1"/>
</dbReference>
<feature type="compositionally biased region" description="Low complexity" evidence="2">
    <location>
        <begin position="2140"/>
        <end position="2168"/>
    </location>
</feature>
<feature type="compositionally biased region" description="Polar residues" evidence="2">
    <location>
        <begin position="2093"/>
        <end position="2108"/>
    </location>
</feature>
<feature type="region of interest" description="Disordered" evidence="2">
    <location>
        <begin position="1916"/>
        <end position="2022"/>
    </location>
</feature>
<dbReference type="GeneTree" id="ENSGT00940000156428"/>
<reference evidence="6" key="2">
    <citation type="submission" date="2025-09" db="UniProtKB">
        <authorList>
            <consortium name="Ensembl"/>
        </authorList>
    </citation>
    <scope>IDENTIFICATION</scope>
</reference>
<keyword evidence="1" id="KW-0802">TPR repeat</keyword>
<dbReference type="FunFam" id="1.25.40.10:FF:000416">
    <property type="entry name" value="Tetratricopeptide repeat protein 28"/>
    <property type="match status" value="1"/>
</dbReference>
<organism evidence="6 7">
    <name type="scientific">Oncorhynchus kisutch</name>
    <name type="common">Coho salmon</name>
    <name type="synonym">Salmo kisutch</name>
    <dbReference type="NCBI Taxonomy" id="8019"/>
    <lineage>
        <taxon>Eukaryota</taxon>
        <taxon>Metazoa</taxon>
        <taxon>Chordata</taxon>
        <taxon>Craniata</taxon>
        <taxon>Vertebrata</taxon>
        <taxon>Euteleostomi</taxon>
        <taxon>Actinopterygii</taxon>
        <taxon>Neopterygii</taxon>
        <taxon>Teleostei</taxon>
        <taxon>Protacanthopterygii</taxon>
        <taxon>Salmoniformes</taxon>
        <taxon>Salmonidae</taxon>
        <taxon>Salmoninae</taxon>
        <taxon>Oncorhynchus</taxon>
    </lineage>
</organism>
<dbReference type="Pfam" id="PF13424">
    <property type="entry name" value="TPR_12"/>
    <property type="match status" value="6"/>
</dbReference>
<feature type="repeat" description="TPR" evidence="1">
    <location>
        <begin position="401"/>
        <end position="434"/>
    </location>
</feature>
<dbReference type="InterPro" id="IPR058900">
    <property type="entry name" value="TTC28_C"/>
</dbReference>
<dbReference type="Pfam" id="PF13176">
    <property type="entry name" value="TPR_7"/>
    <property type="match status" value="2"/>
</dbReference>
<keyword evidence="7" id="KW-1185">Reference proteome</keyword>
<dbReference type="Pfam" id="PF13181">
    <property type="entry name" value="TPR_8"/>
    <property type="match status" value="1"/>
</dbReference>
<feature type="repeat" description="TPR" evidence="1">
    <location>
        <begin position="923"/>
        <end position="956"/>
    </location>
</feature>
<sequence>MELLHLIALYLQFSIFGSRTFGSAARLVGEEEGGRCGLSKAEFMERVQQSNEACQRGDFQAALSLYGDALRADPQNCILYSNRSAAFHKLGCYQAALDDAVKARLLNPKWPKAYFRQGVALQYLGRHADALAAFASGLAQDPKSLQLLVGMVEAAMKSPLRESLEPTYQQLQKMKLDKSPFVVVSVIGQELLTAAHHTASVVVLEAALKIGTCSLKLRGSVFSALSSAHWSLGNAEKSTGYMQQDLEVSKTLGDQTGECRAHGNLGSAFFSKGNYREALTNHRHQLVLAMKLKDRENCSTPTHLAVNHGKCTAENSQWAASMALSSLGHVYTAIGDYPNALASHKQCVLLAKQSKDQLSEARELGNMGAVYIAMGDFENAVQCHEQHLGIAKALTNKREEARAYSNLGSAYHYHRNFDKAMSYHTHVLELAQELEEQPIEMRAYAGLGHAARCMQDLERAKQYHEQQLAIAEGLKDRAAEGRASSNLGIIHQMKGDYETALKLHKTHLSITQELSDYAAQGRAYGNMGNAYNALGAFDQAVRYHRQELQISMEVNDRASQASTHGNLAVAYQALGAHDRALQHYQNHLNIARELRDVQSEARALGNLGNFHCSRGEFPQAVPYYEQYLRLSPDLQDMESEGKVCHNLGYAHYCLGSYQDAVKYYEQDLALAKDLHDKLSQAKAYCNLGLAFKALGDFTKAEECQKYLLSLAQSLNNAQARFRALGNLGDIFVCKKDVTGAIQFYEQQLALAHQVKERRMEACAYAALGATYRLVAMGNLQQSLVCFEKRLVVAHELGECGGKAQAYGELGALHSQLGNYEQAISCLERQLGIARDTQDRPLEGDASCGLGVVYQSMGEYETALRCHQSDLEIAEETGRPARQGRAYGNLGLTYESLGNYERAVVFQEQHLSVAAQTNDLAAKTLAYGSLGRTHHALQNYSQAVMYLQEGLRLAEQLARREDEAKIRHRLGLSLWASGNLEEAQHQLYRASALFETIRHEAQHSTDYKLSLFDLQTSSYQALQRVLVSLGHHDEALAVAERGRTRAFADLLVERQTGQQDSDPYTPVTVEHILDTVNSQRALVLYFSMAAGYLYSWLLAPGAGILKFHEVYLGEGVTEGGPDLHEGGGGGVVSGSSLEQHIASAREALGVESYYSRGCSSSETESEAGDLLDQQFEELNNKLNSVTDPTGFLRMVSRNNLFNRSCQSMTSLFSNTVSPAKDGCSSLPRRPSNLNKPPLRALYDLLIAPMEGGLMHSSGPVGRHRQLILVLEGELYLIPFALLKGSSSNEYLYERFSLIAVPSIQGLGISSKGHSRRTGPASCGGVSMAAVVGNPRLPSSVMDRWLWGPMPSAEEEALMVSELLGCHPLAGSSATKERVMSALTQAECAHFATHISWKLAALVLTPNPESIPGGGRKGSFGSSYTIPESLHLQDDGSDAESICDSPPLQEFLLTAADILDLRLPVKLVVLGSYQESSSKVTADGVVGLTRAFLAAGAQCVLVSLWPVPVSASKVFVHAFYTALLNGTKASAALADAMKTVQSSKQYSHPSNWAGYMLIGNDVKLNSPSSLIGQALAEILQYPERARDALRVLLHLVEKSLQRIQNGQRNSMYTSQQSVENKVGGVPGWHALLTAVGFRLDSAGTGIPAAVFFPTADPGDRLQQCSTTLQSILGLPPPALQALCKLITASEAGEQLINRAVKNMVGMLHQVLVQLQTGEKEQDFSLLPIQVSISVQLWRLPGCHEFLAALGFDLCEVGQEEVVLKTGKQANRRTMHFALQSLLALFDSTELPKRLSLDSSSSLESLASAQFVSNPVPLGYPSLPFSPPCLDSLASDAISVYSLSSVASTMSFASKSECDFLGHRQRGGATAHFSAHKHPHIPRSRSSPHGAAAAAAGVGRGDDEEYEGFSIISSEPLGSHCDSLPLPPGHGQRHLHRGGRGVVSSSSSGTGRGYQVSVSSRGSVSTPTSPVKTSLVPSPNPPLQKVPGKVSSSDTGESDQSSTETDSTVKSQEEKTVPLDPQELAQKILEETQSHLRAVGSLQRAGAEGAAAGATSARSSAFRSSETSAFSRPSSSASVRAQSSPRPKPPSRSSSLQKISSGYNSPAASETSLKDGSHPSPTLDSHAQFKLKYPSSPYSGHISRSPSNVSPSSGHQSPACSAPSPALSYSSTGSACSSPADAPDLDRLRRGVIDEKVVAIHNLKTFWANTASQQQQQHLGPVRALRGAPGPLVSAKRDVLSLLNLSPRHCSPSDAQDSLELRELGLQSLDGGNKNPSNGHNPRKMAPSPSISTSSSPGARSIRLPAGNGYKFLSPGRFFPSSKC</sequence>
<dbReference type="FunFam" id="1.25.40.10:FF:000260">
    <property type="entry name" value="tetratricopeptide repeat protein 28 isoform X1"/>
    <property type="match status" value="1"/>
</dbReference>
<feature type="compositionally biased region" description="Low complexity" evidence="2">
    <location>
        <begin position="1960"/>
        <end position="1974"/>
    </location>
</feature>
<evidence type="ECO:0000313" key="6">
    <source>
        <dbReference type="Ensembl" id="ENSOKIP00005017075.1"/>
    </source>
</evidence>
<gene>
    <name evidence="6" type="primary">TTC28</name>
</gene>
<accession>A0A8C7D712</accession>